<dbReference type="InterPro" id="IPR017438">
    <property type="entry name" value="ATP-NAD_kinase_N"/>
</dbReference>
<dbReference type="PANTHER" id="PTHR11255">
    <property type="entry name" value="DIACYLGLYCEROL KINASE"/>
    <property type="match status" value="1"/>
</dbReference>
<feature type="compositionally biased region" description="Acidic residues" evidence="20">
    <location>
        <begin position="558"/>
        <end position="572"/>
    </location>
</feature>
<feature type="domain" description="Phorbol-ester/DAG-type" evidence="21">
    <location>
        <begin position="114"/>
        <end position="165"/>
    </location>
</feature>
<dbReference type="Pfam" id="PF00130">
    <property type="entry name" value="C1_1"/>
    <property type="match status" value="2"/>
</dbReference>
<feature type="compositionally biased region" description="Low complexity" evidence="20">
    <location>
        <begin position="1200"/>
        <end position="1209"/>
    </location>
</feature>
<evidence type="ECO:0000256" key="19">
    <source>
        <dbReference type="SAM" id="Coils"/>
    </source>
</evidence>
<evidence type="ECO:0000256" key="12">
    <source>
        <dbReference type="ARBA" id="ARBA00022771"/>
    </source>
</evidence>
<feature type="region of interest" description="Disordered" evidence="20">
    <location>
        <begin position="593"/>
        <end position="654"/>
    </location>
</feature>
<dbReference type="SMART" id="SM00045">
    <property type="entry name" value="DAGKa"/>
    <property type="match status" value="1"/>
</dbReference>
<dbReference type="SMART" id="SM00046">
    <property type="entry name" value="DAGKc"/>
    <property type="match status" value="1"/>
</dbReference>
<feature type="compositionally biased region" description="Polar residues" evidence="20">
    <location>
        <begin position="1186"/>
        <end position="1199"/>
    </location>
</feature>
<dbReference type="Pfam" id="PF01513">
    <property type="entry name" value="NAD_kinase"/>
    <property type="match status" value="1"/>
</dbReference>
<dbReference type="Gene3D" id="2.60.200.40">
    <property type="match status" value="1"/>
</dbReference>
<dbReference type="Gene3D" id="3.30.60.20">
    <property type="match status" value="2"/>
</dbReference>
<reference evidence="24" key="1">
    <citation type="submission" date="2022-11" db="EMBL/GenBank/DDBJ databases">
        <authorList>
            <person name="Kikuchi T."/>
        </authorList>
    </citation>
    <scope>NUCLEOTIDE SEQUENCE</scope>
    <source>
        <strain evidence="24">PS1010</strain>
    </source>
</reference>
<dbReference type="Pfam" id="PF00609">
    <property type="entry name" value="DAGK_acc"/>
    <property type="match status" value="1"/>
</dbReference>
<dbReference type="SUPFAM" id="SSF111331">
    <property type="entry name" value="NAD kinase/diacylglycerol kinase-like"/>
    <property type="match status" value="2"/>
</dbReference>
<dbReference type="GO" id="GO:0007200">
    <property type="term" value="P:phospholipase C-activating G protein-coupled receptor signaling pathway"/>
    <property type="evidence" value="ECO:0007669"/>
    <property type="project" value="InterPro"/>
</dbReference>
<dbReference type="InterPro" id="IPR017437">
    <property type="entry name" value="ATP-NAD_kinase_PpnK-typ_C"/>
</dbReference>
<dbReference type="GO" id="GO:0004143">
    <property type="term" value="F:ATP-dependent diacylglycerol kinase activity"/>
    <property type="evidence" value="ECO:0007669"/>
    <property type="project" value="UniProtKB-EC"/>
</dbReference>
<evidence type="ECO:0000256" key="2">
    <source>
        <dbReference type="ARBA" id="ARBA00002064"/>
    </source>
</evidence>
<dbReference type="GO" id="GO:0003951">
    <property type="term" value="F:NAD+ kinase activity"/>
    <property type="evidence" value="ECO:0007669"/>
    <property type="project" value="InterPro"/>
</dbReference>
<feature type="region of interest" description="Disordered" evidence="20">
    <location>
        <begin position="489"/>
        <end position="579"/>
    </location>
</feature>
<comment type="caution">
    <text evidence="24">The sequence shown here is derived from an EMBL/GenBank/DDBJ whole genome shotgun (WGS) entry which is preliminary data.</text>
</comment>
<sequence>MVSTRSCDELEVWRQSVLRAKQTHPEKEAPLRALLEGTSGTHQWTQTNHPRPTFCNYCREKLSGVPWHGYTCDICKVKAHRKCTQKILDKCKWTIEASIPQHLQYISPENAIVPHQWVEGNLPMPAKCIVCDKPCGSVRKLQDWRCIWCACCVHSSCLSQLGRGCSLGAASLSVIPPLALKEVSEDGIAVLREDAYGGECGGGSPLIVLINSKSGDNQGQRIIKKFRRLLNPCQVFDIIATGPEFALTFYSQLESFRVLVCGGDGTVGWVLSAFDRLNLHSKCQLAILPLGTGNDLARVLGWGHAFYDDTQLPQLVRTLERAHTKMLDRWSVLSIEGPQADAVRRYEEIVIEKVRAVLEAEQAHDIIVAVTSLCATIRELMNNVTETFAKVEEWQRQEGQHVPDPMTEQCSALLGKLDRLMRNLKDDVNQIEESGFEPGDEDEFSTSDELKRRDSLVNRANSLKKALRDVISIAERGIDQHYKDLSVGTRRERFRKKRSKTTPSGLRVSHSNLSSSSAFTPPGSPRLRSAADSNLSPSPNPNPIVQPPTPGGTREPSTFEEEELEEDDDSVGVDDLLPDRPRIYSESKFSDIEHGCHLHPGRGTTDKKIKTSHSDSSLYDHLEASSSGTGGATLSPSHAGNRRKRTTGDLATSTSSQLRSCRNMLSGFAGGSLIAEVLLLNARVLSKGLENECHTPFDQYKETCVMNNYFGIGLDAKIALEFHNKREISEKTRSRSKLFLWYGMLGGKELVHRTYRNLDQRIKLECDGVPIDLPSLQGIVILNIPSYSGGANFWGRGGKDDSFTVQSFDDRVLEVVALFGVIHVATSRVPNVVRLQNHRIAQCRHVRIVILGDEPIPVQVDGEPWLQPPGIMQIVHKNRAQMLVRNPVFDATLKKWEEQKERSSTAPSTPTALCCSASEIVPFSRRAAEFLRLVESEIAQLGVSSAFLEALDEASILLRSGGTGPCDEEDTENTADLEDREEALASVERVVELLEDHFGWPERIKAPATQPRLGPAPHFTFEIHGDEPDNWRYVITSIRQEMDREEADLRELRHQDLIGVKTKRSRLTEWLSKKFGSRTAQLSYDNIPNWNVDQVCSYLSSIGLSEYSSQFKANDVQGGELIHLERADIQELGIKKIGHVKRLQSAIEELRERESEKRRAQVRRDSKRARAETTPGSGSGRMVKATSLSAERWSSQNPASSTSENVSSASGIVLAEKELNSESEREIAENPMAALAISQICNLRPCSTTSTLPTTSKSQQIFRSALILRKSTKWQWEKEKTGMSDSELKKHLQSKGMNVNEMLENEKKQLNAVQEIVARLEQSGITTRIVTRDQLKQYLPEADLVISAGGDGTFLTAASVVNDDTPVVGINTDPIGSEGHLCAGRKNPPRDLIEQLVAGKLKLVGRSRIRVTVKDPKSSFFSMKTRKETTNLALNEVFIGEDEAAKVSTYNISIDDSTMVKQKSSGLIVSTGTGSTSWYLGMNRIDETTVNSIIETMQNLGIDVSSNRDLVKKITSNYNQRIPFDVDFPSFAFYIREPIFNATFKRTAQRGFAQKIRLESRCSNGYLVLDGSTKIPFPHGAVATLEIRASDSLKTVVN</sequence>
<keyword evidence="13 18" id="KW-0418">Kinase</keyword>
<dbReference type="Pfam" id="PF00781">
    <property type="entry name" value="DAGK_cat"/>
    <property type="match status" value="1"/>
</dbReference>
<protein>
    <recommendedName>
        <fullName evidence="18">Diacylglycerol kinase</fullName>
        <shortName evidence="18">DAG kinase</shortName>
        <ecNumber evidence="18">2.7.1.107</ecNumber>
    </recommendedName>
</protein>
<comment type="subcellular location">
    <subcellularLocation>
        <location evidence="3">Cytoplasm</location>
    </subcellularLocation>
</comment>
<evidence type="ECO:0000256" key="17">
    <source>
        <dbReference type="ARBA" id="ARBA00023027"/>
    </source>
</evidence>
<dbReference type="SUPFAM" id="SSF57889">
    <property type="entry name" value="Cysteine-rich domain"/>
    <property type="match status" value="2"/>
</dbReference>
<dbReference type="InterPro" id="IPR001206">
    <property type="entry name" value="Diacylglycerol_kinase_cat_dom"/>
</dbReference>
<feature type="compositionally biased region" description="Pro residues" evidence="20">
    <location>
        <begin position="538"/>
        <end position="550"/>
    </location>
</feature>
<keyword evidence="6" id="KW-0963">Cytoplasm</keyword>
<keyword evidence="17" id="KW-0520">NAD</keyword>
<evidence type="ECO:0000256" key="10">
    <source>
        <dbReference type="ARBA" id="ARBA00022737"/>
    </source>
</evidence>
<dbReference type="PROSITE" id="PS00479">
    <property type="entry name" value="ZF_DAG_PE_1"/>
    <property type="match status" value="2"/>
</dbReference>
<evidence type="ECO:0000256" key="6">
    <source>
        <dbReference type="ARBA" id="ARBA00022490"/>
    </source>
</evidence>
<feature type="compositionally biased region" description="Low complexity" evidence="20">
    <location>
        <begin position="504"/>
        <end position="517"/>
    </location>
</feature>
<accession>A0A9P1N2T9</accession>
<dbReference type="InterPro" id="IPR016064">
    <property type="entry name" value="NAD/diacylglycerol_kinase_sf"/>
</dbReference>
<comment type="function">
    <text evidence="2">Phosphorylates diacylglycerol (DAG) to generate phosphatidic acid (PA).</text>
</comment>
<dbReference type="PANTHER" id="PTHR11255:SF109">
    <property type="entry name" value="DIACYLGLYCEROL KINASE ETA"/>
    <property type="match status" value="1"/>
</dbReference>
<organism evidence="24 25">
    <name type="scientific">Caenorhabditis angaria</name>
    <dbReference type="NCBI Taxonomy" id="860376"/>
    <lineage>
        <taxon>Eukaryota</taxon>
        <taxon>Metazoa</taxon>
        <taxon>Ecdysozoa</taxon>
        <taxon>Nematoda</taxon>
        <taxon>Chromadorea</taxon>
        <taxon>Rhabditida</taxon>
        <taxon>Rhabditina</taxon>
        <taxon>Rhabditomorpha</taxon>
        <taxon>Rhabditoidea</taxon>
        <taxon>Rhabditidae</taxon>
        <taxon>Peloderinae</taxon>
        <taxon>Caenorhabditis</taxon>
    </lineage>
</organism>
<dbReference type="InterPro" id="IPR013761">
    <property type="entry name" value="SAM/pointed_sf"/>
</dbReference>
<dbReference type="FunFam" id="2.60.200.40:FF:000001">
    <property type="entry name" value="Diacylglycerol kinase"/>
    <property type="match status" value="1"/>
</dbReference>
<evidence type="ECO:0000256" key="7">
    <source>
        <dbReference type="ARBA" id="ARBA00022553"/>
    </source>
</evidence>
<keyword evidence="16" id="KW-0521">NADP</keyword>
<evidence type="ECO:0000256" key="18">
    <source>
        <dbReference type="RuleBase" id="RU361128"/>
    </source>
</evidence>
<dbReference type="Pfam" id="PF20143">
    <property type="entry name" value="NAD_kinase_C"/>
    <property type="match status" value="1"/>
</dbReference>
<dbReference type="CDD" id="cd20852">
    <property type="entry name" value="C1_DGK_typeII_rpt2"/>
    <property type="match status" value="1"/>
</dbReference>
<dbReference type="SUPFAM" id="SSF47769">
    <property type="entry name" value="SAM/Pointed domain"/>
    <property type="match status" value="1"/>
</dbReference>
<dbReference type="GO" id="GO:0046486">
    <property type="term" value="P:glycerolipid metabolic process"/>
    <property type="evidence" value="ECO:0007669"/>
    <property type="project" value="UniProtKB-ARBA"/>
</dbReference>
<dbReference type="InterPro" id="IPR000756">
    <property type="entry name" value="Diacylglycerol_kin_accessory"/>
</dbReference>
<evidence type="ECO:0000256" key="14">
    <source>
        <dbReference type="ARBA" id="ARBA00022833"/>
    </source>
</evidence>
<dbReference type="GO" id="GO:0006741">
    <property type="term" value="P:NADP+ biosynthetic process"/>
    <property type="evidence" value="ECO:0007669"/>
    <property type="project" value="InterPro"/>
</dbReference>
<comment type="similarity">
    <text evidence="4 18">Belongs to the eukaryotic diacylglycerol kinase family.</text>
</comment>
<evidence type="ECO:0000256" key="15">
    <source>
        <dbReference type="ARBA" id="ARBA00022840"/>
    </source>
</evidence>
<evidence type="ECO:0000256" key="16">
    <source>
        <dbReference type="ARBA" id="ARBA00022857"/>
    </source>
</evidence>
<evidence type="ECO:0000313" key="24">
    <source>
        <dbReference type="EMBL" id="CAI5448973.1"/>
    </source>
</evidence>
<evidence type="ECO:0000256" key="11">
    <source>
        <dbReference type="ARBA" id="ARBA00022741"/>
    </source>
</evidence>
<dbReference type="OrthoDB" id="242257at2759"/>
<evidence type="ECO:0000259" key="21">
    <source>
        <dbReference type="PROSITE" id="PS50081"/>
    </source>
</evidence>
<dbReference type="Gene3D" id="1.10.150.50">
    <property type="entry name" value="Transcription Factor, Ets-1"/>
    <property type="match status" value="1"/>
</dbReference>
<dbReference type="SMART" id="SM00109">
    <property type="entry name" value="C1"/>
    <property type="match status" value="2"/>
</dbReference>
<dbReference type="PROSITE" id="PS50146">
    <property type="entry name" value="DAGK"/>
    <property type="match status" value="1"/>
</dbReference>
<feature type="region of interest" description="Disordered" evidence="20">
    <location>
        <begin position="1151"/>
        <end position="1209"/>
    </location>
</feature>
<evidence type="ECO:0000256" key="20">
    <source>
        <dbReference type="SAM" id="MobiDB-lite"/>
    </source>
</evidence>
<feature type="compositionally biased region" description="Basic and acidic residues" evidence="20">
    <location>
        <begin position="1151"/>
        <end position="1171"/>
    </location>
</feature>
<evidence type="ECO:0000259" key="22">
    <source>
        <dbReference type="PROSITE" id="PS50105"/>
    </source>
</evidence>
<keyword evidence="10" id="KW-0677">Repeat</keyword>
<dbReference type="GO" id="GO:0005737">
    <property type="term" value="C:cytoplasm"/>
    <property type="evidence" value="ECO:0007669"/>
    <property type="project" value="UniProtKB-SubCell"/>
</dbReference>
<keyword evidence="14" id="KW-0862">Zinc</keyword>
<comment type="catalytic activity">
    <reaction evidence="1 18">
        <text>a 1,2-diacyl-sn-glycerol + ATP = a 1,2-diacyl-sn-glycero-3-phosphate + ADP + H(+)</text>
        <dbReference type="Rhea" id="RHEA:10272"/>
        <dbReference type="ChEBI" id="CHEBI:15378"/>
        <dbReference type="ChEBI" id="CHEBI:17815"/>
        <dbReference type="ChEBI" id="CHEBI:30616"/>
        <dbReference type="ChEBI" id="CHEBI:58608"/>
        <dbReference type="ChEBI" id="CHEBI:456216"/>
        <dbReference type="EC" id="2.7.1.107"/>
    </reaction>
</comment>
<feature type="domain" description="Phorbol-ester/DAG-type" evidence="21">
    <location>
        <begin position="41"/>
        <end position="91"/>
    </location>
</feature>
<proteinExistence type="inferred from homology"/>
<gene>
    <name evidence="24" type="ORF">CAMP_LOCUS11610</name>
</gene>
<dbReference type="PROSITE" id="PS50105">
    <property type="entry name" value="SAM_DOMAIN"/>
    <property type="match status" value="1"/>
</dbReference>
<feature type="domain" description="DAGKc" evidence="23">
    <location>
        <begin position="201"/>
        <end position="336"/>
    </location>
</feature>
<dbReference type="Pfam" id="PF07647">
    <property type="entry name" value="SAM_2"/>
    <property type="match status" value="1"/>
</dbReference>
<comment type="similarity">
    <text evidence="5">Belongs to the NAD kinase family.</text>
</comment>
<feature type="coiled-coil region" evidence="19">
    <location>
        <begin position="377"/>
        <end position="434"/>
    </location>
</feature>
<dbReference type="SMART" id="SM00454">
    <property type="entry name" value="SAM"/>
    <property type="match status" value="1"/>
</dbReference>
<dbReference type="InterPro" id="IPR001660">
    <property type="entry name" value="SAM"/>
</dbReference>
<dbReference type="FunFam" id="3.30.60.20:FF:000002">
    <property type="entry name" value="Diacylglycerol kinase"/>
    <property type="match status" value="1"/>
</dbReference>
<keyword evidence="7" id="KW-0597">Phosphoprotein</keyword>
<dbReference type="InterPro" id="IPR037607">
    <property type="entry name" value="DGK"/>
</dbReference>
<dbReference type="GO" id="GO:0005524">
    <property type="term" value="F:ATP binding"/>
    <property type="evidence" value="ECO:0007669"/>
    <property type="project" value="UniProtKB-KW"/>
</dbReference>
<dbReference type="EMBL" id="CANHGI010000004">
    <property type="protein sequence ID" value="CAI5448973.1"/>
    <property type="molecule type" value="Genomic_DNA"/>
</dbReference>
<dbReference type="GO" id="GO:0008270">
    <property type="term" value="F:zinc ion binding"/>
    <property type="evidence" value="ECO:0007669"/>
    <property type="project" value="UniProtKB-KW"/>
</dbReference>
<keyword evidence="12" id="KW-0863">Zinc-finger</keyword>
<dbReference type="EC" id="2.7.1.107" evidence="18"/>
<feature type="domain" description="SAM" evidence="22">
    <location>
        <begin position="1090"/>
        <end position="1153"/>
    </location>
</feature>
<evidence type="ECO:0000313" key="25">
    <source>
        <dbReference type="Proteomes" id="UP001152747"/>
    </source>
</evidence>
<dbReference type="InterPro" id="IPR046349">
    <property type="entry name" value="C1-like_sf"/>
</dbReference>
<dbReference type="PROSITE" id="PS50081">
    <property type="entry name" value="ZF_DAG_PE_2"/>
    <property type="match status" value="2"/>
</dbReference>
<dbReference type="InterPro" id="IPR002504">
    <property type="entry name" value="NADK"/>
</dbReference>
<dbReference type="GO" id="GO:0019674">
    <property type="term" value="P:NAD+ metabolic process"/>
    <property type="evidence" value="ECO:0007669"/>
    <property type="project" value="InterPro"/>
</dbReference>
<evidence type="ECO:0000256" key="1">
    <source>
        <dbReference type="ARBA" id="ARBA00001383"/>
    </source>
</evidence>
<dbReference type="Gene3D" id="3.40.50.10330">
    <property type="entry name" value="Probable inorganic polyphosphate/atp-NAD kinase, domain 1"/>
    <property type="match status" value="2"/>
</dbReference>
<dbReference type="Proteomes" id="UP001152747">
    <property type="component" value="Unassembled WGS sequence"/>
</dbReference>
<dbReference type="CDD" id="cd20800">
    <property type="entry name" value="C1_DGK_typeII_rpt1"/>
    <property type="match status" value="1"/>
</dbReference>
<evidence type="ECO:0000256" key="9">
    <source>
        <dbReference type="ARBA" id="ARBA00022723"/>
    </source>
</evidence>
<dbReference type="Gene3D" id="2.60.200.30">
    <property type="entry name" value="Probable inorganic polyphosphate/atp-NAD kinase, domain 2"/>
    <property type="match status" value="1"/>
</dbReference>
<keyword evidence="25" id="KW-1185">Reference proteome</keyword>
<evidence type="ECO:0000256" key="3">
    <source>
        <dbReference type="ARBA" id="ARBA00004496"/>
    </source>
</evidence>
<name>A0A9P1N2T9_9PELO</name>
<evidence type="ECO:0000256" key="5">
    <source>
        <dbReference type="ARBA" id="ARBA00010995"/>
    </source>
</evidence>
<feature type="compositionally biased region" description="Basic and acidic residues" evidence="20">
    <location>
        <begin position="604"/>
        <end position="623"/>
    </location>
</feature>
<keyword evidence="8 18" id="KW-0808">Transferase</keyword>
<keyword evidence="9" id="KW-0479">Metal-binding</keyword>
<dbReference type="GO" id="GO:0005886">
    <property type="term" value="C:plasma membrane"/>
    <property type="evidence" value="ECO:0007669"/>
    <property type="project" value="TreeGrafter"/>
</dbReference>
<dbReference type="InterPro" id="IPR002219">
    <property type="entry name" value="PKC_DAG/PE"/>
</dbReference>
<keyword evidence="19" id="KW-0175">Coiled coil</keyword>
<keyword evidence="11 18" id="KW-0547">Nucleotide-binding</keyword>
<evidence type="ECO:0000256" key="13">
    <source>
        <dbReference type="ARBA" id="ARBA00022777"/>
    </source>
</evidence>
<evidence type="ECO:0000259" key="23">
    <source>
        <dbReference type="PROSITE" id="PS50146"/>
    </source>
</evidence>
<evidence type="ECO:0000256" key="8">
    <source>
        <dbReference type="ARBA" id="ARBA00022679"/>
    </source>
</evidence>
<evidence type="ECO:0000256" key="4">
    <source>
        <dbReference type="ARBA" id="ARBA00009280"/>
    </source>
</evidence>
<keyword evidence="15 18" id="KW-0067">ATP-binding</keyword>